<feature type="compositionally biased region" description="Polar residues" evidence="4">
    <location>
        <begin position="1"/>
        <end position="12"/>
    </location>
</feature>
<dbReference type="SUPFAM" id="SSF52540">
    <property type="entry name" value="P-loop containing nucleoside triphosphate hydrolases"/>
    <property type="match status" value="1"/>
</dbReference>
<evidence type="ECO:0000256" key="2">
    <source>
        <dbReference type="ARBA" id="ARBA00022741"/>
    </source>
</evidence>
<feature type="domain" description="AIG1-type G" evidence="5">
    <location>
        <begin position="74"/>
        <end position="221"/>
    </location>
</feature>
<feature type="region of interest" description="Disordered" evidence="4">
    <location>
        <begin position="1"/>
        <end position="21"/>
    </location>
</feature>
<dbReference type="EMBL" id="JAROKS010000026">
    <property type="protein sequence ID" value="KAK1784782.1"/>
    <property type="molecule type" value="Genomic_DNA"/>
</dbReference>
<organism evidence="6 7">
    <name type="scientific">Electrophorus voltai</name>
    <dbReference type="NCBI Taxonomy" id="2609070"/>
    <lineage>
        <taxon>Eukaryota</taxon>
        <taxon>Metazoa</taxon>
        <taxon>Chordata</taxon>
        <taxon>Craniata</taxon>
        <taxon>Vertebrata</taxon>
        <taxon>Euteleostomi</taxon>
        <taxon>Actinopterygii</taxon>
        <taxon>Neopterygii</taxon>
        <taxon>Teleostei</taxon>
        <taxon>Ostariophysi</taxon>
        <taxon>Gymnotiformes</taxon>
        <taxon>Gymnotoidei</taxon>
        <taxon>Gymnotidae</taxon>
        <taxon>Electrophorus</taxon>
    </lineage>
</organism>
<comment type="caution">
    <text evidence="6">The sequence shown here is derived from an EMBL/GenBank/DDBJ whole genome shotgun (WGS) entry which is preliminary data.</text>
</comment>
<dbReference type="CDD" id="cd00882">
    <property type="entry name" value="Ras_like_GTPase"/>
    <property type="match status" value="1"/>
</dbReference>
<dbReference type="FunFam" id="3.40.50.300:FF:002049">
    <property type="entry name" value="Si:ch73-170d6.2"/>
    <property type="match status" value="1"/>
</dbReference>
<feature type="coiled-coil region" evidence="3">
    <location>
        <begin position="343"/>
        <end position="373"/>
    </location>
</feature>
<evidence type="ECO:0000256" key="3">
    <source>
        <dbReference type="SAM" id="Coils"/>
    </source>
</evidence>
<comment type="similarity">
    <text evidence="1">Belongs to the TRAFAC class TrmE-Era-EngA-EngB-Septin-like GTPase superfamily. AIG1/Toc34/Toc159-like paraseptin GTPase family. IAN subfamily.</text>
</comment>
<dbReference type="Gene3D" id="3.40.50.300">
    <property type="entry name" value="P-loop containing nucleotide triphosphate hydrolases"/>
    <property type="match status" value="1"/>
</dbReference>
<sequence length="555" mass="63051">MSLPSVETTIQPSDKPRKTSPEIRSQLFLEKSSVIEKGNPTVRVLHLQSRYSKNEGVKHCVFGQKVEAAKNKVILLLGATGSGKTTLINAMINYILGVKWGGNYHFKLINEVTNRSQAESQTTEVTSYELYNEPGFQAPYSLTIVDTPGFGDTRGIEHDKQITEQIKNFLCNPLGIQHIDAVCFVIRASLIRLSPTQKYIFDSVLSIFGKDIAENIMIMVTFAHGTDIPALEAISAAEVPCQKNKKGLHTHFSFNNSALYAQNVTIDDSDNESDDEDNYSDTTKQNEMTWASNFKKIKTFFRALEDNESRDLKMTIQVLEEHERLARAMEALAPQIKAGLSKCAEIESKKQMLKNENEKIKENENFEQELEKVRPVRTAVNCFTMNCSRCFFTCHSSCFLPEEDSISTCAVFDNDGKCVLCPGNCYYSNHVNKNVMGTYETIKKTQTIKELRDNFNKAKTAFMSTHDMLEKLDKEYKHIYSKLKDLVKLSFSCLMRLDKIALKPRSLSAKEYFELLINTKEDETKSGFEELIVKLQKMKEEFENLEKIPAEGHVL</sequence>
<accession>A0AAD8YPG1</accession>
<gene>
    <name evidence="6" type="ORF">P4O66_003454</name>
</gene>
<evidence type="ECO:0000256" key="4">
    <source>
        <dbReference type="SAM" id="MobiDB-lite"/>
    </source>
</evidence>
<dbReference type="Proteomes" id="UP001239994">
    <property type="component" value="Unassembled WGS sequence"/>
</dbReference>
<keyword evidence="7" id="KW-1185">Reference proteome</keyword>
<dbReference type="InterPro" id="IPR006703">
    <property type="entry name" value="G_AIG1"/>
</dbReference>
<reference evidence="6" key="1">
    <citation type="submission" date="2023-03" db="EMBL/GenBank/DDBJ databases">
        <title>Electrophorus voltai genome.</title>
        <authorList>
            <person name="Bian C."/>
        </authorList>
    </citation>
    <scope>NUCLEOTIDE SEQUENCE</scope>
    <source>
        <strain evidence="6">CB-2022</strain>
        <tissue evidence="6">Muscle</tissue>
    </source>
</reference>
<proteinExistence type="inferred from homology"/>
<dbReference type="PANTHER" id="PTHR32046">
    <property type="entry name" value="G DOMAIN-CONTAINING PROTEIN"/>
    <property type="match status" value="1"/>
</dbReference>
<evidence type="ECO:0000259" key="5">
    <source>
        <dbReference type="Pfam" id="PF04548"/>
    </source>
</evidence>
<dbReference type="PANTHER" id="PTHR32046:SF14">
    <property type="match status" value="1"/>
</dbReference>
<keyword evidence="3" id="KW-0175">Coiled coil</keyword>
<dbReference type="Pfam" id="PF04548">
    <property type="entry name" value="AIG1"/>
    <property type="match status" value="1"/>
</dbReference>
<evidence type="ECO:0000313" key="6">
    <source>
        <dbReference type="EMBL" id="KAK1784782.1"/>
    </source>
</evidence>
<evidence type="ECO:0000256" key="1">
    <source>
        <dbReference type="ARBA" id="ARBA00008535"/>
    </source>
</evidence>
<dbReference type="InterPro" id="IPR027417">
    <property type="entry name" value="P-loop_NTPase"/>
</dbReference>
<evidence type="ECO:0000313" key="7">
    <source>
        <dbReference type="Proteomes" id="UP001239994"/>
    </source>
</evidence>
<dbReference type="GO" id="GO:0005525">
    <property type="term" value="F:GTP binding"/>
    <property type="evidence" value="ECO:0007669"/>
    <property type="project" value="InterPro"/>
</dbReference>
<protein>
    <recommendedName>
        <fullName evidence="5">AIG1-type G domain-containing protein</fullName>
    </recommendedName>
</protein>
<keyword evidence="2" id="KW-0547">Nucleotide-binding</keyword>
<dbReference type="AlphaFoldDB" id="A0AAD8YPG1"/>
<name>A0AAD8YPG1_9TELE</name>